<dbReference type="PANTHER" id="PTHR13774">
    <property type="entry name" value="PHENAZINE BIOSYNTHESIS PROTEIN"/>
    <property type="match status" value="1"/>
</dbReference>
<evidence type="ECO:0000313" key="5">
    <source>
        <dbReference type="Proteomes" id="UP000601171"/>
    </source>
</evidence>
<dbReference type="GO" id="GO:0005737">
    <property type="term" value="C:cytoplasm"/>
    <property type="evidence" value="ECO:0007669"/>
    <property type="project" value="TreeGrafter"/>
</dbReference>
<proteinExistence type="inferred from homology"/>
<keyword evidence="5" id="KW-1185">Reference proteome</keyword>
<evidence type="ECO:0000256" key="2">
    <source>
        <dbReference type="ARBA" id="ARBA00023235"/>
    </source>
</evidence>
<dbReference type="InterPro" id="IPR003719">
    <property type="entry name" value="Phenazine_PhzF-like"/>
</dbReference>
<reference evidence="4" key="1">
    <citation type="submission" date="2020-08" db="EMBL/GenBank/DDBJ databases">
        <title>Genome public.</title>
        <authorList>
            <person name="Liu C."/>
            <person name="Sun Q."/>
        </authorList>
    </citation>
    <scope>NUCLEOTIDE SEQUENCE</scope>
    <source>
        <strain evidence="4">BX21</strain>
    </source>
</reference>
<dbReference type="SUPFAM" id="SSF54506">
    <property type="entry name" value="Diaminopimelate epimerase-like"/>
    <property type="match status" value="1"/>
</dbReference>
<gene>
    <name evidence="4" type="ORF">H8707_06045</name>
</gene>
<name>A0A926EWL9_9FIRM</name>
<dbReference type="Pfam" id="PF02567">
    <property type="entry name" value="PhzC-PhzF"/>
    <property type="match status" value="1"/>
</dbReference>
<comment type="similarity">
    <text evidence="1">Belongs to the PhzF family.</text>
</comment>
<evidence type="ECO:0000313" key="4">
    <source>
        <dbReference type="EMBL" id="MBC8587794.1"/>
    </source>
</evidence>
<dbReference type="EMBL" id="JACRTG010000016">
    <property type="protein sequence ID" value="MBC8587794.1"/>
    <property type="molecule type" value="Genomic_DNA"/>
</dbReference>
<dbReference type="Proteomes" id="UP000601171">
    <property type="component" value="Unassembled WGS sequence"/>
</dbReference>
<sequence>MKRKIFQVDAFTSKPYCGNPAGVVIDAVGLTDEQMMLIAKEMKLSETAFVFPGSTGYDFEVRFFTPTEEVDLCGHATIATFSLLKELGIINKEEVIQKTKAGLLNIKFLGNGMVIMQQAPPLIIAREIMLDELCKIMGIRNTDVGISELMLLPEIWSTGLKDILLPVKSIDVLKGMSPSMDELIDYSRKMDVSGAHVFTIGEENTIWCRNFAPLCGIPEESATGTSNGALGACLYNKGWHEALSFTSHQGYWLGSPSQIFVQVQNGSNPEVWVGGKAVTVLDGEIVIPE</sequence>
<protein>
    <submittedName>
        <fullName evidence="4">PhzF family phenazine biosynthesis protein</fullName>
    </submittedName>
</protein>
<dbReference type="Gene3D" id="3.10.310.10">
    <property type="entry name" value="Diaminopimelate Epimerase, Chain A, domain 1"/>
    <property type="match status" value="2"/>
</dbReference>
<evidence type="ECO:0000256" key="3">
    <source>
        <dbReference type="PIRSR" id="PIRSR016184-1"/>
    </source>
</evidence>
<dbReference type="AlphaFoldDB" id="A0A926EWL9"/>
<feature type="active site" evidence="3">
    <location>
        <position position="46"/>
    </location>
</feature>
<dbReference type="GO" id="GO:0016853">
    <property type="term" value="F:isomerase activity"/>
    <property type="evidence" value="ECO:0007669"/>
    <property type="project" value="UniProtKB-KW"/>
</dbReference>
<keyword evidence="2" id="KW-0413">Isomerase</keyword>
<dbReference type="PIRSF" id="PIRSF016184">
    <property type="entry name" value="PhzC_PhzF"/>
    <property type="match status" value="1"/>
</dbReference>
<dbReference type="PANTHER" id="PTHR13774:SF39">
    <property type="entry name" value="BIOSYNTHESIS PROTEIN, PUTATIVE-RELATED"/>
    <property type="match status" value="1"/>
</dbReference>
<dbReference type="NCBIfam" id="TIGR00654">
    <property type="entry name" value="PhzF_family"/>
    <property type="match status" value="1"/>
</dbReference>
<evidence type="ECO:0000256" key="1">
    <source>
        <dbReference type="ARBA" id="ARBA00008270"/>
    </source>
</evidence>
<comment type="caution">
    <text evidence="4">The sequence shown here is derived from an EMBL/GenBank/DDBJ whole genome shotgun (WGS) entry which is preliminary data.</text>
</comment>
<accession>A0A926EWL9</accession>
<dbReference type="RefSeq" id="WP_262429242.1">
    <property type="nucleotide sequence ID" value="NZ_JACRTG010000016.1"/>
</dbReference>
<organism evidence="4 5">
    <name type="scientific">Paratissierella segnis</name>
    <dbReference type="NCBI Taxonomy" id="2763679"/>
    <lineage>
        <taxon>Bacteria</taxon>
        <taxon>Bacillati</taxon>
        <taxon>Bacillota</taxon>
        <taxon>Tissierellia</taxon>
        <taxon>Tissierellales</taxon>
        <taxon>Tissierellaceae</taxon>
        <taxon>Paratissierella</taxon>
    </lineage>
</organism>